<dbReference type="Pfam" id="PF13456">
    <property type="entry name" value="RVT_3"/>
    <property type="match status" value="1"/>
</dbReference>
<dbReference type="Gramene" id="QL03p010769:mrna">
    <property type="protein sequence ID" value="QL03p010769:mrna"/>
    <property type="gene ID" value="QL03p010769"/>
</dbReference>
<dbReference type="InParanoid" id="A0A7N2L4W8"/>
<dbReference type="GO" id="GO:0004523">
    <property type="term" value="F:RNA-DNA hybrid ribonuclease activity"/>
    <property type="evidence" value="ECO:0007669"/>
    <property type="project" value="InterPro"/>
</dbReference>
<evidence type="ECO:0000259" key="1">
    <source>
        <dbReference type="Pfam" id="PF13456"/>
    </source>
</evidence>
<dbReference type="GO" id="GO:0003676">
    <property type="term" value="F:nucleic acid binding"/>
    <property type="evidence" value="ECO:0007669"/>
    <property type="project" value="InterPro"/>
</dbReference>
<dbReference type="InterPro" id="IPR002156">
    <property type="entry name" value="RNaseH_domain"/>
</dbReference>
<reference evidence="2 3" key="1">
    <citation type="journal article" date="2016" name="G3 (Bethesda)">
        <title>First Draft Assembly and Annotation of the Genome of a California Endemic Oak Quercus lobata Nee (Fagaceae).</title>
        <authorList>
            <person name="Sork V.L."/>
            <person name="Fitz-Gibbon S.T."/>
            <person name="Puiu D."/>
            <person name="Crepeau M."/>
            <person name="Gugger P.F."/>
            <person name="Sherman R."/>
            <person name="Stevens K."/>
            <person name="Langley C.H."/>
            <person name="Pellegrini M."/>
            <person name="Salzberg S.L."/>
        </authorList>
    </citation>
    <scope>NUCLEOTIDE SEQUENCE [LARGE SCALE GENOMIC DNA]</scope>
    <source>
        <strain evidence="2 3">cv. SW786</strain>
    </source>
</reference>
<sequence length="264" mass="29313">MFQVPHKGYFFGFGSPFVLFGFQGLGEQAPWRIIFPFAIWLLWKHRNATIFRNLHAQPNVHKDALFRSLEFQHCGLNSKKSGSKRVVHVRWERPQVGWACLNTDGAAVGNPGRAGCGGLIRNEHGEWLGGFSRSIGCADSFMVELWVLRDGLTLCIDLHLTAVDVQIDAKAVVQLLSNSSSANFCVLPLLDDCRNLVSTIGQVRISHCFREANSCADFLARLGTQQDSCFVLHHDPPVDLLGMLSSDRAGMYHIRSISDPSPPP</sequence>
<dbReference type="InterPro" id="IPR036397">
    <property type="entry name" value="RNaseH_sf"/>
</dbReference>
<dbReference type="PANTHER" id="PTHR47723:SF19">
    <property type="entry name" value="POLYNUCLEOTIDYL TRANSFERASE, RIBONUCLEASE H-LIKE SUPERFAMILY PROTEIN"/>
    <property type="match status" value="1"/>
</dbReference>
<dbReference type="InterPro" id="IPR012337">
    <property type="entry name" value="RNaseH-like_sf"/>
</dbReference>
<accession>A0A7N2L4W8</accession>
<name>A0A7N2L4W8_QUELO</name>
<dbReference type="Gene3D" id="3.30.420.10">
    <property type="entry name" value="Ribonuclease H-like superfamily/Ribonuclease H"/>
    <property type="match status" value="1"/>
</dbReference>
<reference evidence="2" key="2">
    <citation type="submission" date="2021-01" db="UniProtKB">
        <authorList>
            <consortium name="EnsemblPlants"/>
        </authorList>
    </citation>
    <scope>IDENTIFICATION</scope>
</reference>
<dbReference type="InterPro" id="IPR053151">
    <property type="entry name" value="RNase_H-like"/>
</dbReference>
<feature type="domain" description="RNase H type-1" evidence="1">
    <location>
        <begin position="102"/>
        <end position="221"/>
    </location>
</feature>
<dbReference type="AlphaFoldDB" id="A0A7N2L4W8"/>
<keyword evidence="3" id="KW-1185">Reference proteome</keyword>
<proteinExistence type="predicted"/>
<organism evidence="2 3">
    <name type="scientific">Quercus lobata</name>
    <name type="common">Valley oak</name>
    <dbReference type="NCBI Taxonomy" id="97700"/>
    <lineage>
        <taxon>Eukaryota</taxon>
        <taxon>Viridiplantae</taxon>
        <taxon>Streptophyta</taxon>
        <taxon>Embryophyta</taxon>
        <taxon>Tracheophyta</taxon>
        <taxon>Spermatophyta</taxon>
        <taxon>Magnoliopsida</taxon>
        <taxon>eudicotyledons</taxon>
        <taxon>Gunneridae</taxon>
        <taxon>Pentapetalae</taxon>
        <taxon>rosids</taxon>
        <taxon>fabids</taxon>
        <taxon>Fagales</taxon>
        <taxon>Fagaceae</taxon>
        <taxon>Quercus</taxon>
    </lineage>
</organism>
<dbReference type="OMA" id="RISHCFR"/>
<dbReference type="PANTHER" id="PTHR47723">
    <property type="entry name" value="OS05G0353850 PROTEIN"/>
    <property type="match status" value="1"/>
</dbReference>
<evidence type="ECO:0000313" key="3">
    <source>
        <dbReference type="Proteomes" id="UP000594261"/>
    </source>
</evidence>
<dbReference type="Proteomes" id="UP000594261">
    <property type="component" value="Chromosome 3"/>
</dbReference>
<dbReference type="EMBL" id="LRBV02000003">
    <property type="status" value="NOT_ANNOTATED_CDS"/>
    <property type="molecule type" value="Genomic_DNA"/>
</dbReference>
<protein>
    <recommendedName>
        <fullName evidence="1">RNase H type-1 domain-containing protein</fullName>
    </recommendedName>
</protein>
<evidence type="ECO:0000313" key="2">
    <source>
        <dbReference type="EnsemblPlants" id="QL03p010769:mrna"/>
    </source>
</evidence>
<dbReference type="InterPro" id="IPR044730">
    <property type="entry name" value="RNase_H-like_dom_plant"/>
</dbReference>
<dbReference type="CDD" id="cd06222">
    <property type="entry name" value="RNase_H_like"/>
    <property type="match status" value="1"/>
</dbReference>
<dbReference type="EnsemblPlants" id="QL03p010769:mrna">
    <property type="protein sequence ID" value="QL03p010769:mrna"/>
    <property type="gene ID" value="QL03p010769"/>
</dbReference>
<dbReference type="SUPFAM" id="SSF53098">
    <property type="entry name" value="Ribonuclease H-like"/>
    <property type="match status" value="1"/>
</dbReference>